<dbReference type="STRING" id="1298598.JCM21714_4673"/>
<protein>
    <submittedName>
        <fullName evidence="1">Uncharacterized protein</fullName>
    </submittedName>
</protein>
<gene>
    <name evidence="1" type="ORF">JCM21714_4673</name>
</gene>
<organism evidence="1 2">
    <name type="scientific">Gracilibacillus boraciitolerans JCM 21714</name>
    <dbReference type="NCBI Taxonomy" id="1298598"/>
    <lineage>
        <taxon>Bacteria</taxon>
        <taxon>Bacillati</taxon>
        <taxon>Bacillota</taxon>
        <taxon>Bacilli</taxon>
        <taxon>Bacillales</taxon>
        <taxon>Bacillaceae</taxon>
        <taxon>Gracilibacillus</taxon>
    </lineage>
</organism>
<sequence>MLNDKPILMLPKPTTVDRATRNGGRGSTRYPEHNEQVRRILPKFRRLESAFDSERGKISESIAGINPEYALVFETVGTIENFVNAVRKIEGLDWLSEIEEYFDSDDNFYPVKDGGKSRG</sequence>
<dbReference type="AlphaFoldDB" id="W4VQE1"/>
<comment type="caution">
    <text evidence="1">The sequence shown here is derived from an EMBL/GenBank/DDBJ whole genome shotgun (WGS) entry which is preliminary data.</text>
</comment>
<evidence type="ECO:0000313" key="1">
    <source>
        <dbReference type="EMBL" id="GAE95432.1"/>
    </source>
</evidence>
<dbReference type="eggNOG" id="COG1404">
    <property type="taxonomic scope" value="Bacteria"/>
</dbReference>
<evidence type="ECO:0000313" key="2">
    <source>
        <dbReference type="Proteomes" id="UP000019102"/>
    </source>
</evidence>
<reference evidence="1 2" key="1">
    <citation type="journal article" date="2014" name="Genome Announc.">
        <title>Draft Genome Sequence of the Boron-Tolerant and Moderately Halotolerant Bacterium Gracilibacillus boraciitolerans JCM 21714T.</title>
        <authorList>
            <person name="Ahmed I."/>
            <person name="Oshima K."/>
            <person name="Suda W."/>
            <person name="Kitamura K."/>
            <person name="Iida T."/>
            <person name="Ohmori Y."/>
            <person name="Fujiwara T."/>
            <person name="Hattori M."/>
            <person name="Ohkuma M."/>
        </authorList>
    </citation>
    <scope>NUCLEOTIDE SEQUENCE [LARGE SCALE GENOMIC DNA]</scope>
    <source>
        <strain evidence="1 2">JCM 21714</strain>
    </source>
</reference>
<name>W4VQE1_9BACI</name>
<accession>W4VQE1</accession>
<keyword evidence="2" id="KW-1185">Reference proteome</keyword>
<dbReference type="Proteomes" id="UP000019102">
    <property type="component" value="Unassembled WGS sequence"/>
</dbReference>
<dbReference type="EMBL" id="BAVS01000059">
    <property type="protein sequence ID" value="GAE95432.1"/>
    <property type="molecule type" value="Genomic_DNA"/>
</dbReference>
<proteinExistence type="predicted"/>